<dbReference type="EMBL" id="JAUSTU010000001">
    <property type="protein sequence ID" value="MDQ0153870.1"/>
    <property type="molecule type" value="Genomic_DNA"/>
</dbReference>
<feature type="transmembrane region" description="Helical" evidence="7">
    <location>
        <begin position="46"/>
        <end position="68"/>
    </location>
</feature>
<evidence type="ECO:0000259" key="8">
    <source>
        <dbReference type="Pfam" id="PF02665"/>
    </source>
</evidence>
<dbReference type="SUPFAM" id="SSF103501">
    <property type="entry name" value="Respiratory nitrate reductase 1 gamma chain"/>
    <property type="match status" value="1"/>
</dbReference>
<feature type="transmembrane region" description="Helical" evidence="7">
    <location>
        <begin position="6"/>
        <end position="26"/>
    </location>
</feature>
<evidence type="ECO:0000256" key="6">
    <source>
        <dbReference type="ARBA" id="ARBA00023136"/>
    </source>
</evidence>
<evidence type="ECO:0000256" key="5">
    <source>
        <dbReference type="ARBA" id="ARBA00023002"/>
    </source>
</evidence>
<dbReference type="Gene3D" id="1.20.950.20">
    <property type="entry name" value="Transmembrane di-heme cytochromes, Chain C"/>
    <property type="match status" value="1"/>
</dbReference>
<evidence type="ECO:0000256" key="1">
    <source>
        <dbReference type="ARBA" id="ARBA00004651"/>
    </source>
</evidence>
<dbReference type="RefSeq" id="WP_307148494.1">
    <property type="nucleotide sequence ID" value="NZ_JAUSTU010000001.1"/>
</dbReference>
<keyword evidence="6 7" id="KW-0472">Membrane</keyword>
<comment type="caution">
    <text evidence="9">The sequence shown here is derived from an EMBL/GenBank/DDBJ whole genome shotgun (WGS) entry which is preliminary data.</text>
</comment>
<accession>A0ABT9UYZ6</accession>
<evidence type="ECO:0000256" key="2">
    <source>
        <dbReference type="ARBA" id="ARBA00022475"/>
    </source>
</evidence>
<dbReference type="InterPro" id="IPR023234">
    <property type="entry name" value="NarG-like_domain"/>
</dbReference>
<feature type="domain" description="NarG-like" evidence="8">
    <location>
        <begin position="40"/>
        <end position="131"/>
    </location>
</feature>
<dbReference type="Proteomes" id="UP001231362">
    <property type="component" value="Unassembled WGS sequence"/>
</dbReference>
<dbReference type="Pfam" id="PF02665">
    <property type="entry name" value="Nitrate_red_gam"/>
    <property type="match status" value="1"/>
</dbReference>
<organism evidence="9 10">
    <name type="scientific">Anoxybacillus andreesenii</name>
    <dbReference type="NCBI Taxonomy" id="1325932"/>
    <lineage>
        <taxon>Bacteria</taxon>
        <taxon>Bacillati</taxon>
        <taxon>Bacillota</taxon>
        <taxon>Bacilli</taxon>
        <taxon>Bacillales</taxon>
        <taxon>Anoxybacillaceae</taxon>
        <taxon>Anoxybacillus</taxon>
    </lineage>
</organism>
<proteinExistence type="predicted"/>
<reference evidence="9 10" key="1">
    <citation type="submission" date="2023-07" db="EMBL/GenBank/DDBJ databases">
        <title>Genomic Encyclopedia of Type Strains, Phase IV (KMG-IV): sequencing the most valuable type-strain genomes for metagenomic binning, comparative biology and taxonomic classification.</title>
        <authorList>
            <person name="Goeker M."/>
        </authorList>
    </citation>
    <scope>NUCLEOTIDE SEQUENCE [LARGE SCALE GENOMIC DNA]</scope>
    <source>
        <strain evidence="9 10">DSM 23948</strain>
    </source>
</reference>
<gene>
    <name evidence="9" type="ORF">J2S07_000168</name>
</gene>
<evidence type="ECO:0000313" key="10">
    <source>
        <dbReference type="Proteomes" id="UP001231362"/>
    </source>
</evidence>
<evidence type="ECO:0000256" key="7">
    <source>
        <dbReference type="SAM" id="Phobius"/>
    </source>
</evidence>
<comment type="subcellular location">
    <subcellularLocation>
        <location evidence="1">Cell membrane</location>
        <topology evidence="1">Multi-pass membrane protein</topology>
    </subcellularLocation>
</comment>
<evidence type="ECO:0000256" key="3">
    <source>
        <dbReference type="ARBA" id="ARBA00022692"/>
    </source>
</evidence>
<name>A0ABT9UYZ6_9BACL</name>
<sequence length="144" mass="17011">MGLLQMMLWLVYPYAVIAVLGMGLIWQVHPRLEQEEVRSIQRFDKFLNRTTIALMLLSFLTGIGVVLFNRISDDPEKLYHWVKSLMHLEPDTALIEDISLLSRTHFILLLTFLFILPFSKYIRYLWIPGFFSKEKWSNDSTNMN</sequence>
<keyword evidence="3 7" id="KW-0812">Transmembrane</keyword>
<feature type="transmembrane region" description="Helical" evidence="7">
    <location>
        <begin position="106"/>
        <end position="126"/>
    </location>
</feature>
<keyword evidence="10" id="KW-1185">Reference proteome</keyword>
<evidence type="ECO:0000256" key="4">
    <source>
        <dbReference type="ARBA" id="ARBA00022989"/>
    </source>
</evidence>
<keyword evidence="4 7" id="KW-1133">Transmembrane helix</keyword>
<dbReference type="InterPro" id="IPR036197">
    <property type="entry name" value="NarG-like_sf"/>
</dbReference>
<keyword evidence="5" id="KW-0560">Oxidoreductase</keyword>
<protein>
    <submittedName>
        <fullName evidence="9">Nitrate reductase gamma subunit</fullName>
    </submittedName>
</protein>
<keyword evidence="2" id="KW-1003">Cell membrane</keyword>
<evidence type="ECO:0000313" key="9">
    <source>
        <dbReference type="EMBL" id="MDQ0153870.1"/>
    </source>
</evidence>